<feature type="transmembrane region" description="Helical" evidence="1">
    <location>
        <begin position="82"/>
        <end position="102"/>
    </location>
</feature>
<sequence length="145" mass="14751">MTKLLAALASGFIFGLGLIVSAMVSPSKVLAFLDVTSPSWDPSLVLVLVSAVIVAALGFALGRRRTAPLFAATFNGPSNRALDGKLLVGAALFGIGWGLVGYCPGPALVALSLGAPAALVFVMAMLVGMGSFALLERYRAARVGS</sequence>
<feature type="transmembrane region" description="Helical" evidence="1">
    <location>
        <begin position="108"/>
        <end position="135"/>
    </location>
</feature>
<protein>
    <submittedName>
        <fullName evidence="2">YeeE/YedE family protein</fullName>
    </submittedName>
</protein>
<evidence type="ECO:0000313" key="2">
    <source>
        <dbReference type="EMBL" id="RYL97872.1"/>
    </source>
</evidence>
<dbReference type="InterPro" id="IPR046513">
    <property type="entry name" value="DUF6691"/>
</dbReference>
<keyword evidence="1" id="KW-0812">Transmembrane</keyword>
<dbReference type="Proteomes" id="UP000292734">
    <property type="component" value="Unassembled WGS sequence"/>
</dbReference>
<proteinExistence type="predicted"/>
<evidence type="ECO:0000313" key="3">
    <source>
        <dbReference type="Proteomes" id="UP000292734"/>
    </source>
</evidence>
<evidence type="ECO:0000256" key="1">
    <source>
        <dbReference type="SAM" id="Phobius"/>
    </source>
</evidence>
<keyword evidence="1" id="KW-0472">Membrane</keyword>
<dbReference type="AlphaFoldDB" id="A0A4Q4IWJ1"/>
<gene>
    <name evidence="2" type="ORF">EWH08_17780</name>
</gene>
<dbReference type="RefSeq" id="WP_014072609.1">
    <property type="nucleotide sequence ID" value="NZ_JACBZE010000012.1"/>
</dbReference>
<organism evidence="2 3">
    <name type="scientific">Sphingobium indicum</name>
    <dbReference type="NCBI Taxonomy" id="332055"/>
    <lineage>
        <taxon>Bacteria</taxon>
        <taxon>Pseudomonadati</taxon>
        <taxon>Pseudomonadota</taxon>
        <taxon>Alphaproteobacteria</taxon>
        <taxon>Sphingomonadales</taxon>
        <taxon>Sphingomonadaceae</taxon>
        <taxon>Sphingobium</taxon>
    </lineage>
</organism>
<feature type="transmembrane region" description="Helical" evidence="1">
    <location>
        <begin position="41"/>
        <end position="61"/>
    </location>
</feature>
<dbReference type="Pfam" id="PF20398">
    <property type="entry name" value="DUF6691"/>
    <property type="match status" value="1"/>
</dbReference>
<accession>A0A4Q4IWJ1</accession>
<keyword evidence="1" id="KW-1133">Transmembrane helix</keyword>
<dbReference type="EMBL" id="SEOM01000010">
    <property type="protein sequence ID" value="RYL97872.1"/>
    <property type="molecule type" value="Genomic_DNA"/>
</dbReference>
<reference evidence="2 3" key="1">
    <citation type="submission" date="2019-02" db="EMBL/GenBank/DDBJ databases">
        <authorList>
            <person name="Feng G."/>
        </authorList>
    </citation>
    <scope>NUCLEOTIDE SEQUENCE [LARGE SCALE GENOMIC DNA]</scope>
    <source>
        <strain evidence="2 3">DSM 26779</strain>
    </source>
</reference>
<name>A0A4Q4IWJ1_9SPHN</name>
<comment type="caution">
    <text evidence="2">The sequence shown here is derived from an EMBL/GenBank/DDBJ whole genome shotgun (WGS) entry which is preliminary data.</text>
</comment>